<feature type="modified residue" description="4-aspartylphosphate" evidence="4">
    <location>
        <position position="54"/>
    </location>
</feature>
<dbReference type="PROSITE" id="PS51755">
    <property type="entry name" value="OMPR_PHOB"/>
    <property type="match status" value="1"/>
</dbReference>
<evidence type="ECO:0000256" key="2">
    <source>
        <dbReference type="ARBA" id="ARBA00023012"/>
    </source>
</evidence>
<evidence type="ECO:0000313" key="9">
    <source>
        <dbReference type="Proteomes" id="UP000254893"/>
    </source>
</evidence>
<dbReference type="Gene3D" id="6.10.250.690">
    <property type="match status" value="1"/>
</dbReference>
<keyword evidence="1 4" id="KW-0597">Phosphoprotein</keyword>
<dbReference type="CDD" id="cd17574">
    <property type="entry name" value="REC_OmpR"/>
    <property type="match status" value="1"/>
</dbReference>
<reference evidence="8 9" key="1">
    <citation type="submission" date="2018-06" db="EMBL/GenBank/DDBJ databases">
        <authorList>
            <consortium name="Pathogen Informatics"/>
            <person name="Doyle S."/>
        </authorList>
    </citation>
    <scope>NUCLEOTIDE SEQUENCE [LARGE SCALE GENOMIC DNA]</scope>
    <source>
        <strain evidence="8 9">NCTC11388</strain>
    </source>
</reference>
<dbReference type="GO" id="GO:0032993">
    <property type="term" value="C:protein-DNA complex"/>
    <property type="evidence" value="ECO:0007669"/>
    <property type="project" value="TreeGrafter"/>
</dbReference>
<feature type="DNA-binding region" description="OmpR/PhoB-type" evidence="5">
    <location>
        <begin position="131"/>
        <end position="228"/>
    </location>
</feature>
<dbReference type="PANTHER" id="PTHR48111:SF40">
    <property type="entry name" value="PHOSPHATE REGULON TRANSCRIPTIONAL REGULATORY PROTEIN PHOB"/>
    <property type="match status" value="1"/>
</dbReference>
<dbReference type="PANTHER" id="PTHR48111">
    <property type="entry name" value="REGULATOR OF RPOS"/>
    <property type="match status" value="1"/>
</dbReference>
<dbReference type="InterPro" id="IPR001867">
    <property type="entry name" value="OmpR/PhoB-type_DNA-bd"/>
</dbReference>
<accession>A0A380CQ36</accession>
<dbReference type="SMART" id="SM00862">
    <property type="entry name" value="Trans_reg_C"/>
    <property type="match status" value="1"/>
</dbReference>
<dbReference type="PROSITE" id="PS50110">
    <property type="entry name" value="RESPONSE_REGULATORY"/>
    <property type="match status" value="1"/>
</dbReference>
<feature type="domain" description="Response regulatory" evidence="6">
    <location>
        <begin position="5"/>
        <end position="119"/>
    </location>
</feature>
<dbReference type="InterPro" id="IPR039420">
    <property type="entry name" value="WalR-like"/>
</dbReference>
<evidence type="ECO:0000256" key="3">
    <source>
        <dbReference type="ARBA" id="ARBA00023125"/>
    </source>
</evidence>
<keyword evidence="3 5" id="KW-0238">DNA-binding</keyword>
<dbReference type="InterPro" id="IPR036388">
    <property type="entry name" value="WH-like_DNA-bd_sf"/>
</dbReference>
<dbReference type="AlphaFoldDB" id="A0A380CQ36"/>
<sequence length="230" mass="26210">MQHIHILLAEDEVLMGKIIKEALESRGFTVTWVTDGLKAFSSFRAQRPDICIFDVMMPVQDGFTLAKEIRKIDNDIPILFLTAKSSTADIVEGFELGANDYLKKPFSMEELIVRIKSQLKRSAPAQEPSANKEMSIGKYNFNFEGLSLHYGPLKQDLTFKEAMLLKMLIENKNGVLDRGVALKYIWGDDSYLLSRSMDVYITKLRRMLTKDPDIKIVNIRGIGFKLIINE</sequence>
<dbReference type="SMART" id="SM00448">
    <property type="entry name" value="REC"/>
    <property type="match status" value="1"/>
</dbReference>
<keyword evidence="2" id="KW-0902">Two-component regulatory system</keyword>
<dbReference type="EMBL" id="UGYW01000002">
    <property type="protein sequence ID" value="SUJ26352.1"/>
    <property type="molecule type" value="Genomic_DNA"/>
</dbReference>
<name>A0A380CQ36_SPHSI</name>
<dbReference type="InterPro" id="IPR016032">
    <property type="entry name" value="Sig_transdc_resp-reg_C-effctor"/>
</dbReference>
<dbReference type="Pfam" id="PF00486">
    <property type="entry name" value="Trans_reg_C"/>
    <property type="match status" value="1"/>
</dbReference>
<protein>
    <submittedName>
        <fullName evidence="8">Mycobacterial persistence regulator A</fullName>
    </submittedName>
</protein>
<organism evidence="8 9">
    <name type="scientific">Sphingobacterium spiritivorum</name>
    <name type="common">Flavobacterium spiritivorum</name>
    <dbReference type="NCBI Taxonomy" id="258"/>
    <lineage>
        <taxon>Bacteria</taxon>
        <taxon>Pseudomonadati</taxon>
        <taxon>Bacteroidota</taxon>
        <taxon>Sphingobacteriia</taxon>
        <taxon>Sphingobacteriales</taxon>
        <taxon>Sphingobacteriaceae</taxon>
        <taxon>Sphingobacterium</taxon>
    </lineage>
</organism>
<evidence type="ECO:0000313" key="8">
    <source>
        <dbReference type="EMBL" id="SUJ26352.1"/>
    </source>
</evidence>
<dbReference type="Gene3D" id="1.10.10.10">
    <property type="entry name" value="Winged helix-like DNA-binding domain superfamily/Winged helix DNA-binding domain"/>
    <property type="match status" value="1"/>
</dbReference>
<dbReference type="GO" id="GO:0000156">
    <property type="term" value="F:phosphorelay response regulator activity"/>
    <property type="evidence" value="ECO:0007669"/>
    <property type="project" value="TreeGrafter"/>
</dbReference>
<dbReference type="SUPFAM" id="SSF46894">
    <property type="entry name" value="C-terminal effector domain of the bipartite response regulators"/>
    <property type="match status" value="1"/>
</dbReference>
<proteinExistence type="predicted"/>
<dbReference type="Pfam" id="PF00072">
    <property type="entry name" value="Response_reg"/>
    <property type="match status" value="1"/>
</dbReference>
<feature type="domain" description="OmpR/PhoB-type" evidence="7">
    <location>
        <begin position="131"/>
        <end position="228"/>
    </location>
</feature>
<dbReference type="Proteomes" id="UP000254893">
    <property type="component" value="Unassembled WGS sequence"/>
</dbReference>
<dbReference type="InterPro" id="IPR011006">
    <property type="entry name" value="CheY-like_superfamily"/>
</dbReference>
<dbReference type="CDD" id="cd00383">
    <property type="entry name" value="trans_reg_C"/>
    <property type="match status" value="1"/>
</dbReference>
<dbReference type="GO" id="GO:0005829">
    <property type="term" value="C:cytosol"/>
    <property type="evidence" value="ECO:0007669"/>
    <property type="project" value="TreeGrafter"/>
</dbReference>
<dbReference type="RefSeq" id="WP_115171303.1">
    <property type="nucleotide sequence ID" value="NZ_UGYW01000002.1"/>
</dbReference>
<dbReference type="InterPro" id="IPR001789">
    <property type="entry name" value="Sig_transdc_resp-reg_receiver"/>
</dbReference>
<dbReference type="GO" id="GO:0000976">
    <property type="term" value="F:transcription cis-regulatory region binding"/>
    <property type="evidence" value="ECO:0007669"/>
    <property type="project" value="TreeGrafter"/>
</dbReference>
<evidence type="ECO:0000256" key="1">
    <source>
        <dbReference type="ARBA" id="ARBA00022553"/>
    </source>
</evidence>
<evidence type="ECO:0000256" key="4">
    <source>
        <dbReference type="PROSITE-ProRule" id="PRU00169"/>
    </source>
</evidence>
<evidence type="ECO:0000259" key="6">
    <source>
        <dbReference type="PROSITE" id="PS50110"/>
    </source>
</evidence>
<evidence type="ECO:0000256" key="5">
    <source>
        <dbReference type="PROSITE-ProRule" id="PRU01091"/>
    </source>
</evidence>
<dbReference type="SUPFAM" id="SSF52172">
    <property type="entry name" value="CheY-like"/>
    <property type="match status" value="1"/>
</dbReference>
<dbReference type="GO" id="GO:0006355">
    <property type="term" value="P:regulation of DNA-templated transcription"/>
    <property type="evidence" value="ECO:0007669"/>
    <property type="project" value="InterPro"/>
</dbReference>
<gene>
    <name evidence="8" type="primary">mprA_4</name>
    <name evidence="8" type="ORF">NCTC11388_03935</name>
</gene>
<dbReference type="Gene3D" id="3.40.50.2300">
    <property type="match status" value="1"/>
</dbReference>
<evidence type="ECO:0000259" key="7">
    <source>
        <dbReference type="PROSITE" id="PS51755"/>
    </source>
</evidence>